<reference evidence="3 4" key="1">
    <citation type="submission" date="2019-01" db="EMBL/GenBank/DDBJ databases">
        <title>Genome sequences of marine Pseudoalteromonas species.</title>
        <authorList>
            <person name="Boraston A.B."/>
            <person name="Hehemann J.-H."/>
            <person name="Vickers C.J."/>
            <person name="Salama-Alber O."/>
            <person name="Abe K."/>
            <person name="Hettle A.J."/>
        </authorList>
    </citation>
    <scope>NUCLEOTIDE SEQUENCE [LARGE SCALE GENOMIC DNA]</scope>
    <source>
        <strain evidence="3 4">PS47</strain>
    </source>
</reference>
<gene>
    <name evidence="3" type="ORF">EU509_00535</name>
</gene>
<evidence type="ECO:0000313" key="4">
    <source>
        <dbReference type="Proteomes" id="UP000322915"/>
    </source>
</evidence>
<dbReference type="EMBL" id="SEUJ01000038">
    <property type="protein sequence ID" value="KAA1166169.1"/>
    <property type="molecule type" value="Genomic_DNA"/>
</dbReference>
<dbReference type="InterPro" id="IPR025157">
    <property type="entry name" value="Hemagglutinin_rpt"/>
</dbReference>
<organism evidence="3 4">
    <name type="scientific">Pseudoalteromonas fuliginea</name>
    <dbReference type="NCBI Taxonomy" id="1872678"/>
    <lineage>
        <taxon>Bacteria</taxon>
        <taxon>Pseudomonadati</taxon>
        <taxon>Pseudomonadota</taxon>
        <taxon>Gammaproteobacteria</taxon>
        <taxon>Alteromonadales</taxon>
        <taxon>Pseudoalteromonadaceae</taxon>
        <taxon>Pseudoalteromonas</taxon>
    </lineage>
</organism>
<evidence type="ECO:0000313" key="3">
    <source>
        <dbReference type="EMBL" id="KAA1166169.1"/>
    </source>
</evidence>
<comment type="caution">
    <text evidence="3">The sequence shown here is derived from an EMBL/GenBank/DDBJ whole genome shotgun (WGS) entry which is preliminary data.</text>
</comment>
<keyword evidence="1" id="KW-0472">Membrane</keyword>
<dbReference type="Proteomes" id="UP000322915">
    <property type="component" value="Unassembled WGS sequence"/>
</dbReference>
<keyword evidence="1" id="KW-1133">Transmembrane helix</keyword>
<sequence>MKKNKFNPEKKVPLWQKVVGYLNIFMLVGQLSLPSLAHAFVLFDEAQAEQELNNSPSFERAYNSDSQFIKSEYIVETQQSAQVQTIESFHKKLVDHKKHGLQAPQYIPILNNGITIIFPHYELKKRVGDRFVQSRMIRSQIYASLNRTLISDSYTSEAQQINALYNNAYDFSGSSNTKFGDKVTASQVTTFNKNFIWPEIRTINGESVLVPVVQLTQATIDKLSVDGHVTEFGGSVAEFNNITINSGTLKTQRNTFIKTAENLTVNPGAEIRADGDLNLFVGGTLQNLSGRLSANQNVDIIAGQYQQKTMVHRYATRYEQGTRLGEIASVDANGNIRIRSYGDIVVEGGTISGNTIGLQADGNIILKSQQTSYVNNQPVGGYDSEISEVEHLTTKLNAQDSIFLMVSGAIELNAAELYADQGVIEILAANGVYIANAFNQFQSQRYKKWGRTTEQEQEFETIAIRSALEAGRGVVIASEFGDITLQAADIKSGSGTEINARNGRVNLLLAKEQDHYFYNKVKKGFWKIKTETIQNTTDTAVYNEIIGGVKIQATQGITLELGQYDGESVTDVINEFSNSESLSWMADVYNDPQYKCPTPALPQAPDGYADFAYRAMQNDPSFSQCTSMLDVVYSKLEDIQKHDKTSNLSPAAMAIIAIAVAVAMGPAGAGLIGSGGSIGAVGFVNGAAMQAGALTLATQAATSLANGNGIEETIKAMHRSDTIRAVATSMATAGVLSEVGSIEFFGEVNPNAPVMSTDTLVSVGNQATQAVVNSTVSAGISTVINGGNFGDFTDTFQASLKQAGINAVGEYLSSSIGEAYKSQDISNIVRYLAHAGAGCVLGLGSSEAGSTSGGGQESCLTGAGGAVVGELVADAYKAQKLDEFYRREQATVELLKNELGYTNADVAAFYNSDSAQSYINKEIAKLTAAGVDLAKLGGATAAILAHADVNLAAMTAENAAKNNAFFLIPIGLLILKGIDIALTANELYDIYSTLESDPEKGQELLEDWLVEQAAGGLIGKAIPGFKTFDELLDWLKRNDAISPAMLKDIKDNVDAGKNDAPSGSITVNKVINDKINLNDLSGDFEFLAKVDGSHVFKRNDGYYGEQIAKQIFDDSTGLDFKDIVKNKSNHGADLLGIDEKNGVIWLIEVKSSIRNSFPNPDKLDLNARGRAWIENVANGTLNGQPVSAEAKIFASDILAKLESKVYTLKPVLAKVKVPKPGETGTATISMTPVGK</sequence>
<dbReference type="InterPro" id="IPR006915">
    <property type="entry name" value="DUF637_hemagglutn_put"/>
</dbReference>
<protein>
    <recommendedName>
        <fullName evidence="2">DUF637 domain-containing protein</fullName>
    </recommendedName>
</protein>
<dbReference type="Pfam" id="PF13332">
    <property type="entry name" value="Fil_haemagg_2"/>
    <property type="match status" value="2"/>
</dbReference>
<evidence type="ECO:0000256" key="1">
    <source>
        <dbReference type="SAM" id="Phobius"/>
    </source>
</evidence>
<feature type="domain" description="DUF637" evidence="2">
    <location>
        <begin position="688"/>
        <end position="844"/>
    </location>
</feature>
<keyword evidence="1" id="KW-0812">Transmembrane</keyword>
<dbReference type="RefSeq" id="WP_149604864.1">
    <property type="nucleotide sequence ID" value="NZ_SEUJ01000038.1"/>
</dbReference>
<accession>A0ABQ6RNM7</accession>
<evidence type="ECO:0000259" key="2">
    <source>
        <dbReference type="Pfam" id="PF04830"/>
    </source>
</evidence>
<proteinExistence type="predicted"/>
<dbReference type="Pfam" id="PF04830">
    <property type="entry name" value="DUF637"/>
    <property type="match status" value="1"/>
</dbReference>
<keyword evidence="4" id="KW-1185">Reference proteome</keyword>
<feature type="transmembrane region" description="Helical" evidence="1">
    <location>
        <begin position="21"/>
        <end position="43"/>
    </location>
</feature>
<name>A0ABQ6RNM7_9GAMM</name>